<evidence type="ECO:0000313" key="1">
    <source>
        <dbReference type="EMBL" id="SDX42640.1"/>
    </source>
</evidence>
<dbReference type="Proteomes" id="UP000198816">
    <property type="component" value="Unassembled WGS sequence"/>
</dbReference>
<protein>
    <submittedName>
        <fullName evidence="1">Uncharacterized protein</fullName>
    </submittedName>
</protein>
<reference evidence="2" key="1">
    <citation type="submission" date="2016-10" db="EMBL/GenBank/DDBJ databases">
        <authorList>
            <person name="Varghese N."/>
            <person name="Submissions S."/>
        </authorList>
    </citation>
    <scope>NUCLEOTIDE SEQUENCE [LARGE SCALE GENOMIC DNA]</scope>
    <source>
        <strain evidence="2">DSM 217</strain>
    </source>
</reference>
<dbReference type="AlphaFoldDB" id="A0A1H3BKZ2"/>
<dbReference type="OrthoDB" id="9128325at2"/>
<dbReference type="EMBL" id="FNNZ01000025">
    <property type="protein sequence ID" value="SDX42640.1"/>
    <property type="molecule type" value="Genomic_DNA"/>
</dbReference>
<sequence length="576" mass="65559">MPRIPPACEGIQVNFCKNPGCENYGIPAAQTTGRGAQRDRYAVVSAGRQYPVLKCHACGEYPPLKSNQGIAEERKRLGVYLSVPPEPSCPDFDCVNHGISVSRGSPHYRRYGTTRSGSKRYRCNTCTKTFSVGDATVGQKQPHKNRLIFQLLMNRSPFRRLCEIADIAPGTLYPKLDFLHRQCLAFVGHRERRLLEGFSIPRLYIGVDRQDYVVNWTQREDKRNVQLTAVGSADNVTRYVFGMHLNFDPDVAADVIEQDAATLGDGELQMPFRRHARLWLASDYAAAQHRAKSALSSADGTLNGAVAARYKDAESRSDVEVFEEPGRTTQLPKSGMQVHAEYTLYGHCFLLRDLSMGAEKVRLFLDQDSGMRAAVLGAFAERVTERSADAFYVRINKDMTVDDRKHALKRSRERFHALEEERPDLDRQALRLLLIKEALADMSVIGHWKDRWLTHPFPSMSEPEKAVCYLTDHDDYDEDHLARLYNKASLHAIDTFFMQVRRRLSLLERPIATASNNRRVWHGYSAYNPRSIVQLLEMFRVFYNYVLVGMDKQTPAMRLGLAKGRVSLEDIVYFQP</sequence>
<gene>
    <name evidence="1" type="ORF">SAMN05421783_12553</name>
</gene>
<proteinExistence type="predicted"/>
<organism evidence="1 2">
    <name type="scientific">Thiocapsa roseopersicina</name>
    <dbReference type="NCBI Taxonomy" id="1058"/>
    <lineage>
        <taxon>Bacteria</taxon>
        <taxon>Pseudomonadati</taxon>
        <taxon>Pseudomonadota</taxon>
        <taxon>Gammaproteobacteria</taxon>
        <taxon>Chromatiales</taxon>
        <taxon>Chromatiaceae</taxon>
        <taxon>Thiocapsa</taxon>
    </lineage>
</organism>
<accession>A0A1H3BKZ2</accession>
<evidence type="ECO:0000313" key="2">
    <source>
        <dbReference type="Proteomes" id="UP000198816"/>
    </source>
</evidence>
<keyword evidence="2" id="KW-1185">Reference proteome</keyword>
<name>A0A1H3BKZ2_THIRO</name>